<dbReference type="PROSITE" id="PS50089">
    <property type="entry name" value="ZF_RING_2"/>
    <property type="match status" value="1"/>
</dbReference>
<feature type="domain" description="RING-type" evidence="2">
    <location>
        <begin position="96"/>
        <end position="142"/>
    </location>
</feature>
<name>A0A7S1A9N0_NOCSC</name>
<proteinExistence type="predicted"/>
<evidence type="ECO:0000259" key="2">
    <source>
        <dbReference type="PROSITE" id="PS50089"/>
    </source>
</evidence>
<dbReference type="GO" id="GO:0008270">
    <property type="term" value="F:zinc ion binding"/>
    <property type="evidence" value="ECO:0007669"/>
    <property type="project" value="UniProtKB-KW"/>
</dbReference>
<organism evidence="3">
    <name type="scientific">Noctiluca scintillans</name>
    <name type="common">Sea sparkle</name>
    <name type="synonym">Red tide dinoflagellate</name>
    <dbReference type="NCBI Taxonomy" id="2966"/>
    <lineage>
        <taxon>Eukaryota</taxon>
        <taxon>Sar</taxon>
        <taxon>Alveolata</taxon>
        <taxon>Dinophyceae</taxon>
        <taxon>Noctilucales</taxon>
        <taxon>Noctilucaceae</taxon>
        <taxon>Noctiluca</taxon>
    </lineage>
</organism>
<dbReference type="EMBL" id="HBFQ01030384">
    <property type="protein sequence ID" value="CAD8847029.1"/>
    <property type="molecule type" value="Transcribed_RNA"/>
</dbReference>
<sequence length="181" mass="19096">MAERRSQCMGVMTLGPPPCRPVTRKGREVSRSPLSIATPSSDEATLCLDETLLCTVCVGAGNDPITQYPGTTLSGVQPVTTSEFSDALSTTSLSSCPVCLEELAPRDGRAKAECGHCGNQLHLQCLITLQRRVGSSLCSICRMVFDGRSSNLETTVSGVDSSMSSVGVNLDDARLMTAAHL</sequence>
<keyword evidence="1" id="KW-0479">Metal-binding</keyword>
<dbReference type="InterPro" id="IPR001841">
    <property type="entry name" value="Znf_RING"/>
</dbReference>
<dbReference type="InterPro" id="IPR013083">
    <property type="entry name" value="Znf_RING/FYVE/PHD"/>
</dbReference>
<keyword evidence="1" id="KW-0862">Zinc</keyword>
<keyword evidence="1" id="KW-0863">Zinc-finger</keyword>
<dbReference type="Gene3D" id="3.30.40.10">
    <property type="entry name" value="Zinc/RING finger domain, C3HC4 (zinc finger)"/>
    <property type="match status" value="1"/>
</dbReference>
<gene>
    <name evidence="3" type="ORF">NSCI0253_LOCUS21379</name>
</gene>
<dbReference type="AlphaFoldDB" id="A0A7S1A9N0"/>
<evidence type="ECO:0000256" key="1">
    <source>
        <dbReference type="PROSITE-ProRule" id="PRU00175"/>
    </source>
</evidence>
<evidence type="ECO:0000313" key="3">
    <source>
        <dbReference type="EMBL" id="CAD8847029.1"/>
    </source>
</evidence>
<reference evidence="3" key="1">
    <citation type="submission" date="2021-01" db="EMBL/GenBank/DDBJ databases">
        <authorList>
            <person name="Corre E."/>
            <person name="Pelletier E."/>
            <person name="Niang G."/>
            <person name="Scheremetjew M."/>
            <person name="Finn R."/>
            <person name="Kale V."/>
            <person name="Holt S."/>
            <person name="Cochrane G."/>
            <person name="Meng A."/>
            <person name="Brown T."/>
            <person name="Cohen L."/>
        </authorList>
    </citation>
    <scope>NUCLEOTIDE SEQUENCE</scope>
</reference>
<accession>A0A7S1A9N0</accession>
<dbReference type="SUPFAM" id="SSF57850">
    <property type="entry name" value="RING/U-box"/>
    <property type="match status" value="1"/>
</dbReference>
<protein>
    <recommendedName>
        <fullName evidence="2">RING-type domain-containing protein</fullName>
    </recommendedName>
</protein>